<gene>
    <name evidence="3" type="ORF">ACFQMH_27125</name>
</gene>
<evidence type="ECO:0000256" key="2">
    <source>
        <dbReference type="SAM" id="Phobius"/>
    </source>
</evidence>
<feature type="transmembrane region" description="Helical" evidence="2">
    <location>
        <begin position="299"/>
        <end position="318"/>
    </location>
</feature>
<name>A0ABW2E7F4_9ACTN</name>
<proteinExistence type="predicted"/>
<protein>
    <submittedName>
        <fullName evidence="3">Uncharacterized protein</fullName>
    </submittedName>
</protein>
<feature type="compositionally biased region" description="Basic and acidic residues" evidence="1">
    <location>
        <begin position="29"/>
        <end position="38"/>
    </location>
</feature>
<feature type="transmembrane region" description="Helical" evidence="2">
    <location>
        <begin position="268"/>
        <end position="287"/>
    </location>
</feature>
<keyword evidence="2" id="KW-0472">Membrane</keyword>
<keyword evidence="4" id="KW-1185">Reference proteome</keyword>
<sequence>MTTGSSAPRPPEYVMACADPPSVGTAVVTDEHPVRPPEAEPDDAEPLAVGGRPADASAVGHAYDDLLDVLHDGLPVPETAATTAYGDPVGDLVRTAVADRPLEDVADLITTLEQYPEHARATVEALRAVGVNRSVEDVARLAVLLTRPPRNPDSADEAIRAAVESRSVEDVSRLMELLHRTPLEPHCGQAAVRAAATGRPVGELVRLIGRVAEGRRAHTDPLQARVAPVPEEADDARQEPTRVWRSLKAVVAGRRPRPARERSGGRPAIWPTWLAVAALAVCGVAYFPLQQHGASPRAYGLALGLSALCLVLALLLTVRPAVPTLAAAVVGPAAPAAAKLYGSATPSAGVSRAVDLTLASAWIAVPVAVSASLVALTALCVQVARQAPDTGPPAPAIAHAGRAPD</sequence>
<keyword evidence="2" id="KW-0812">Transmembrane</keyword>
<accession>A0ABW2E7F4</accession>
<evidence type="ECO:0000313" key="3">
    <source>
        <dbReference type="EMBL" id="MFC7015317.1"/>
    </source>
</evidence>
<comment type="caution">
    <text evidence="3">The sequence shown here is derived from an EMBL/GenBank/DDBJ whole genome shotgun (WGS) entry which is preliminary data.</text>
</comment>
<feature type="transmembrane region" description="Helical" evidence="2">
    <location>
        <begin position="359"/>
        <end position="381"/>
    </location>
</feature>
<feature type="region of interest" description="Disordered" evidence="1">
    <location>
        <begin position="20"/>
        <end position="55"/>
    </location>
</feature>
<organism evidence="3 4">
    <name type="scientific">Streptomyces viridiviolaceus</name>
    <dbReference type="NCBI Taxonomy" id="68282"/>
    <lineage>
        <taxon>Bacteria</taxon>
        <taxon>Bacillati</taxon>
        <taxon>Actinomycetota</taxon>
        <taxon>Actinomycetes</taxon>
        <taxon>Kitasatosporales</taxon>
        <taxon>Streptomycetaceae</taxon>
        <taxon>Streptomyces</taxon>
    </lineage>
</organism>
<dbReference type="EMBL" id="JBHSYM010000060">
    <property type="protein sequence ID" value="MFC7015317.1"/>
    <property type="molecule type" value="Genomic_DNA"/>
</dbReference>
<dbReference type="RefSeq" id="WP_189874015.1">
    <property type="nucleotide sequence ID" value="NZ_BMWA01000013.1"/>
</dbReference>
<evidence type="ECO:0000256" key="1">
    <source>
        <dbReference type="SAM" id="MobiDB-lite"/>
    </source>
</evidence>
<reference evidence="4" key="1">
    <citation type="journal article" date="2019" name="Int. J. Syst. Evol. Microbiol.">
        <title>The Global Catalogue of Microorganisms (GCM) 10K type strain sequencing project: providing services to taxonomists for standard genome sequencing and annotation.</title>
        <authorList>
            <consortium name="The Broad Institute Genomics Platform"/>
            <consortium name="The Broad Institute Genome Sequencing Center for Infectious Disease"/>
            <person name="Wu L."/>
            <person name="Ma J."/>
        </authorList>
    </citation>
    <scope>NUCLEOTIDE SEQUENCE [LARGE SCALE GENOMIC DNA]</scope>
    <source>
        <strain evidence="4">JCM 4855</strain>
    </source>
</reference>
<keyword evidence="2" id="KW-1133">Transmembrane helix</keyword>
<dbReference type="Proteomes" id="UP001596409">
    <property type="component" value="Unassembled WGS sequence"/>
</dbReference>
<evidence type="ECO:0000313" key="4">
    <source>
        <dbReference type="Proteomes" id="UP001596409"/>
    </source>
</evidence>